<reference evidence="1" key="5">
    <citation type="journal article" date="2021" name="G3 (Bethesda)">
        <title>Aegilops tauschii genome assembly Aet v5.0 features greater sequence contiguity and improved annotation.</title>
        <authorList>
            <person name="Wang L."/>
            <person name="Zhu T."/>
            <person name="Rodriguez J.C."/>
            <person name="Deal K.R."/>
            <person name="Dubcovsky J."/>
            <person name="McGuire P.E."/>
            <person name="Lux T."/>
            <person name="Spannagl M."/>
            <person name="Mayer K.F.X."/>
            <person name="Baldrich P."/>
            <person name="Meyers B.C."/>
            <person name="Huo N."/>
            <person name="Gu Y.Q."/>
            <person name="Zhou H."/>
            <person name="Devos K.M."/>
            <person name="Bennetzen J.L."/>
            <person name="Unver T."/>
            <person name="Budak H."/>
            <person name="Gulick P.J."/>
            <person name="Galiba G."/>
            <person name="Kalapos B."/>
            <person name="Nelson D.R."/>
            <person name="Li P."/>
            <person name="You F.M."/>
            <person name="Luo M.C."/>
            <person name="Dvorak J."/>
        </authorList>
    </citation>
    <scope>NUCLEOTIDE SEQUENCE [LARGE SCALE GENOMIC DNA]</scope>
    <source>
        <strain evidence="1">cv. AL8/78</strain>
    </source>
</reference>
<proteinExistence type="predicted"/>
<accession>A0A452XQV8</accession>
<dbReference type="EnsemblPlants" id="AET1Gv20121600.1">
    <property type="protein sequence ID" value="AET1Gv20121600.1"/>
    <property type="gene ID" value="AET1Gv20121600"/>
</dbReference>
<evidence type="ECO:0000313" key="1">
    <source>
        <dbReference type="EnsemblPlants" id="AET1Gv20121600.1"/>
    </source>
</evidence>
<dbReference type="Gramene" id="AET1Gv20121600.1">
    <property type="protein sequence ID" value="AET1Gv20121600.1"/>
    <property type="gene ID" value="AET1Gv20121600"/>
</dbReference>
<dbReference type="Proteomes" id="UP000015105">
    <property type="component" value="Chromosome 1D"/>
</dbReference>
<evidence type="ECO:0000313" key="2">
    <source>
        <dbReference type="Proteomes" id="UP000015105"/>
    </source>
</evidence>
<keyword evidence="2" id="KW-1185">Reference proteome</keyword>
<sequence>PLTDRRMPLLPLRAAASSMNSAAGLRISCAVTRPFVLDAPPRARAPPAAARIANPSRISSTPFALSNDLLPLDRRRTWNGWEAQRSGTRPGKHCKYAVAARSNSIK</sequence>
<reference evidence="2" key="2">
    <citation type="journal article" date="2017" name="Nat. Plants">
        <title>The Aegilops tauschii genome reveals multiple impacts of transposons.</title>
        <authorList>
            <person name="Zhao G."/>
            <person name="Zou C."/>
            <person name="Li K."/>
            <person name="Wang K."/>
            <person name="Li T."/>
            <person name="Gao L."/>
            <person name="Zhang X."/>
            <person name="Wang H."/>
            <person name="Yang Z."/>
            <person name="Liu X."/>
            <person name="Jiang W."/>
            <person name="Mao L."/>
            <person name="Kong X."/>
            <person name="Jiao Y."/>
            <person name="Jia J."/>
        </authorList>
    </citation>
    <scope>NUCLEOTIDE SEQUENCE [LARGE SCALE GENOMIC DNA]</scope>
    <source>
        <strain evidence="2">cv. AL8/78</strain>
    </source>
</reference>
<reference evidence="1" key="4">
    <citation type="submission" date="2019-03" db="UniProtKB">
        <authorList>
            <consortium name="EnsemblPlants"/>
        </authorList>
    </citation>
    <scope>IDENTIFICATION</scope>
</reference>
<protein>
    <submittedName>
        <fullName evidence="1">Uncharacterized protein</fullName>
    </submittedName>
</protein>
<name>A0A452XQV8_AEGTS</name>
<reference evidence="1" key="3">
    <citation type="journal article" date="2017" name="Nature">
        <title>Genome sequence of the progenitor of the wheat D genome Aegilops tauschii.</title>
        <authorList>
            <person name="Luo M.C."/>
            <person name="Gu Y.Q."/>
            <person name="Puiu D."/>
            <person name="Wang H."/>
            <person name="Twardziok S.O."/>
            <person name="Deal K.R."/>
            <person name="Huo N."/>
            <person name="Zhu T."/>
            <person name="Wang L."/>
            <person name="Wang Y."/>
            <person name="McGuire P.E."/>
            <person name="Liu S."/>
            <person name="Long H."/>
            <person name="Ramasamy R.K."/>
            <person name="Rodriguez J.C."/>
            <person name="Van S.L."/>
            <person name="Yuan L."/>
            <person name="Wang Z."/>
            <person name="Xia Z."/>
            <person name="Xiao L."/>
            <person name="Anderson O.D."/>
            <person name="Ouyang S."/>
            <person name="Liang Y."/>
            <person name="Zimin A.V."/>
            <person name="Pertea G."/>
            <person name="Qi P."/>
            <person name="Bennetzen J.L."/>
            <person name="Dai X."/>
            <person name="Dawson M.W."/>
            <person name="Muller H.G."/>
            <person name="Kugler K."/>
            <person name="Rivarola-Duarte L."/>
            <person name="Spannagl M."/>
            <person name="Mayer K.F.X."/>
            <person name="Lu F.H."/>
            <person name="Bevan M.W."/>
            <person name="Leroy P."/>
            <person name="Li P."/>
            <person name="You F.M."/>
            <person name="Sun Q."/>
            <person name="Liu Z."/>
            <person name="Lyons E."/>
            <person name="Wicker T."/>
            <person name="Salzberg S.L."/>
            <person name="Devos K.M."/>
            <person name="Dvorak J."/>
        </authorList>
    </citation>
    <scope>NUCLEOTIDE SEQUENCE [LARGE SCALE GENOMIC DNA]</scope>
    <source>
        <strain evidence="1">cv. AL8/78</strain>
    </source>
</reference>
<dbReference type="AlphaFoldDB" id="A0A452XQV8"/>
<reference evidence="2" key="1">
    <citation type="journal article" date="2014" name="Science">
        <title>Ancient hybridizations among the ancestral genomes of bread wheat.</title>
        <authorList>
            <consortium name="International Wheat Genome Sequencing Consortium,"/>
            <person name="Marcussen T."/>
            <person name="Sandve S.R."/>
            <person name="Heier L."/>
            <person name="Spannagl M."/>
            <person name="Pfeifer M."/>
            <person name="Jakobsen K.S."/>
            <person name="Wulff B.B."/>
            <person name="Steuernagel B."/>
            <person name="Mayer K.F."/>
            <person name="Olsen O.A."/>
        </authorList>
    </citation>
    <scope>NUCLEOTIDE SEQUENCE [LARGE SCALE GENOMIC DNA]</scope>
    <source>
        <strain evidence="2">cv. AL8/78</strain>
    </source>
</reference>
<organism evidence="1 2">
    <name type="scientific">Aegilops tauschii subsp. strangulata</name>
    <name type="common">Goatgrass</name>
    <dbReference type="NCBI Taxonomy" id="200361"/>
    <lineage>
        <taxon>Eukaryota</taxon>
        <taxon>Viridiplantae</taxon>
        <taxon>Streptophyta</taxon>
        <taxon>Embryophyta</taxon>
        <taxon>Tracheophyta</taxon>
        <taxon>Spermatophyta</taxon>
        <taxon>Magnoliopsida</taxon>
        <taxon>Liliopsida</taxon>
        <taxon>Poales</taxon>
        <taxon>Poaceae</taxon>
        <taxon>BOP clade</taxon>
        <taxon>Pooideae</taxon>
        <taxon>Triticodae</taxon>
        <taxon>Triticeae</taxon>
        <taxon>Triticinae</taxon>
        <taxon>Aegilops</taxon>
    </lineage>
</organism>